<dbReference type="EMBL" id="JABWDY010037235">
    <property type="protein sequence ID" value="KAF5180564.1"/>
    <property type="molecule type" value="Genomic_DNA"/>
</dbReference>
<evidence type="ECO:0000313" key="2">
    <source>
        <dbReference type="EMBL" id="KAF5180564.1"/>
    </source>
</evidence>
<dbReference type="AlphaFoldDB" id="A0A7J6V638"/>
<feature type="region of interest" description="Disordered" evidence="1">
    <location>
        <begin position="1"/>
        <end position="26"/>
    </location>
</feature>
<comment type="caution">
    <text evidence="2">The sequence shown here is derived from an EMBL/GenBank/DDBJ whole genome shotgun (WGS) entry which is preliminary data.</text>
</comment>
<proteinExistence type="predicted"/>
<keyword evidence="3" id="KW-1185">Reference proteome</keyword>
<sequence>MRDNNEEDLDNQDDICCSSSSSENKEEKVTSLDCLRRLKQRKIDEEELILSGINESESESDLLVQSLKKFHQKMLLVQ</sequence>
<protein>
    <submittedName>
        <fullName evidence="2">Uncharacterized protein</fullName>
    </submittedName>
</protein>
<evidence type="ECO:0000256" key="1">
    <source>
        <dbReference type="SAM" id="MobiDB-lite"/>
    </source>
</evidence>
<name>A0A7J6V638_THATH</name>
<organism evidence="2 3">
    <name type="scientific">Thalictrum thalictroides</name>
    <name type="common">Rue-anemone</name>
    <name type="synonym">Anemone thalictroides</name>
    <dbReference type="NCBI Taxonomy" id="46969"/>
    <lineage>
        <taxon>Eukaryota</taxon>
        <taxon>Viridiplantae</taxon>
        <taxon>Streptophyta</taxon>
        <taxon>Embryophyta</taxon>
        <taxon>Tracheophyta</taxon>
        <taxon>Spermatophyta</taxon>
        <taxon>Magnoliopsida</taxon>
        <taxon>Ranunculales</taxon>
        <taxon>Ranunculaceae</taxon>
        <taxon>Thalictroideae</taxon>
        <taxon>Thalictrum</taxon>
    </lineage>
</organism>
<gene>
    <name evidence="2" type="ORF">FRX31_029852</name>
</gene>
<feature type="compositionally biased region" description="Acidic residues" evidence="1">
    <location>
        <begin position="1"/>
        <end position="13"/>
    </location>
</feature>
<reference evidence="2 3" key="1">
    <citation type="submission" date="2020-06" db="EMBL/GenBank/DDBJ databases">
        <title>Transcriptomic and genomic resources for Thalictrum thalictroides and T. hernandezii: Facilitating candidate gene discovery in an emerging model plant lineage.</title>
        <authorList>
            <person name="Arias T."/>
            <person name="Riano-Pachon D.M."/>
            <person name="Di Stilio V.S."/>
        </authorList>
    </citation>
    <scope>NUCLEOTIDE SEQUENCE [LARGE SCALE GENOMIC DNA]</scope>
    <source>
        <strain evidence="3">cv. WT478/WT964</strain>
        <tissue evidence="2">Leaves</tissue>
    </source>
</reference>
<dbReference type="Proteomes" id="UP000554482">
    <property type="component" value="Unassembled WGS sequence"/>
</dbReference>
<accession>A0A7J6V638</accession>
<evidence type="ECO:0000313" key="3">
    <source>
        <dbReference type="Proteomes" id="UP000554482"/>
    </source>
</evidence>